<feature type="region of interest" description="Disordered" evidence="1">
    <location>
        <begin position="1"/>
        <end position="35"/>
    </location>
</feature>
<dbReference type="AlphaFoldDB" id="M1EMS7"/>
<feature type="non-terminal residue" evidence="2">
    <location>
        <position position="1"/>
    </location>
</feature>
<accession>M1EMS7</accession>
<proteinExistence type="evidence at transcript level"/>
<evidence type="ECO:0000256" key="1">
    <source>
        <dbReference type="SAM" id="MobiDB-lite"/>
    </source>
</evidence>
<feature type="compositionally biased region" description="Basic and acidic residues" evidence="1">
    <location>
        <begin position="11"/>
        <end position="33"/>
    </location>
</feature>
<organism evidence="2">
    <name type="scientific">Mustela putorius furo</name>
    <name type="common">European domestic ferret</name>
    <name type="synonym">Mustela furo</name>
    <dbReference type="NCBI Taxonomy" id="9669"/>
    <lineage>
        <taxon>Eukaryota</taxon>
        <taxon>Metazoa</taxon>
        <taxon>Chordata</taxon>
        <taxon>Craniata</taxon>
        <taxon>Vertebrata</taxon>
        <taxon>Euteleostomi</taxon>
        <taxon>Mammalia</taxon>
        <taxon>Eutheria</taxon>
        <taxon>Laurasiatheria</taxon>
        <taxon>Carnivora</taxon>
        <taxon>Caniformia</taxon>
        <taxon>Musteloidea</taxon>
        <taxon>Mustelidae</taxon>
        <taxon>Mustelinae</taxon>
        <taxon>Mustela</taxon>
    </lineage>
</organism>
<feature type="region of interest" description="Disordered" evidence="1">
    <location>
        <begin position="67"/>
        <end position="150"/>
    </location>
</feature>
<evidence type="ECO:0000313" key="2">
    <source>
        <dbReference type="EMBL" id="AER96057.1"/>
    </source>
</evidence>
<name>M1EMS7_MUSPF</name>
<sequence length="150" mass="15744">GGGGEPGPAQGRDRAALQHPAVHAEHHPEEQARHPGVGAQVRCGLHLPQNQQAVPLRQARGLAHRLVPADPRRWPTRQGHHPQGEGAAYSRGAGHGRLHRLQRLAGPLPPAPRSGVLQRCGPRPVTQCRPPAPSGSRQPACGALGGEGRG</sequence>
<reference evidence="2" key="1">
    <citation type="journal article" date="2013" name="J. Virol.">
        <title>Sequencing, annotation, and characterization of the influenza ferret infectome.</title>
        <authorList>
            <person name="Leon A.J."/>
            <person name="Banner D."/>
            <person name="Xu L."/>
            <person name="Ran L."/>
            <person name="Peng Z."/>
            <person name="Yi K."/>
            <person name="Chen C."/>
            <person name="Xu F."/>
            <person name="Huang J."/>
            <person name="Zhao Z."/>
            <person name="Lin Z."/>
            <person name="Huang S.H."/>
            <person name="Fang Y."/>
            <person name="Kelvin A.A."/>
            <person name="Ross T.M."/>
            <person name="Farooqui A."/>
            <person name="Kelvin D.J."/>
        </authorList>
    </citation>
    <scope>NUCLEOTIDE SEQUENCE</scope>
    <source>
        <tissue evidence="2">Lungs</tissue>
    </source>
</reference>
<protein>
    <submittedName>
        <fullName evidence="2">Centromere protein B, 80kDa</fullName>
    </submittedName>
</protein>
<dbReference type="EMBL" id="JP007460">
    <property type="protein sequence ID" value="AER96057.1"/>
    <property type="molecule type" value="mRNA"/>
</dbReference>
<feature type="non-terminal residue" evidence="2">
    <location>
        <position position="150"/>
    </location>
</feature>